<dbReference type="InterPro" id="IPR014710">
    <property type="entry name" value="RmlC-like_jellyroll"/>
</dbReference>
<evidence type="ECO:0000313" key="3">
    <source>
        <dbReference type="Proteomes" id="UP000295620"/>
    </source>
</evidence>
<dbReference type="RefSeq" id="WP_133575558.1">
    <property type="nucleotide sequence ID" value="NZ_SNYC01000004.1"/>
</dbReference>
<dbReference type="CDD" id="cd00038">
    <property type="entry name" value="CAP_ED"/>
    <property type="match status" value="1"/>
</dbReference>
<dbReference type="EMBL" id="SNYC01000004">
    <property type="protein sequence ID" value="TDQ09478.1"/>
    <property type="molecule type" value="Genomic_DNA"/>
</dbReference>
<evidence type="ECO:0000259" key="1">
    <source>
        <dbReference type="Pfam" id="PF00027"/>
    </source>
</evidence>
<protein>
    <submittedName>
        <fullName evidence="2">CRP-like cAMP-binding protein</fullName>
    </submittedName>
</protein>
<accession>A0A4R6SUK1</accession>
<name>A0A4R6SUK1_9SPHI</name>
<feature type="domain" description="Cyclic nucleotide-binding" evidence="1">
    <location>
        <begin position="29"/>
        <end position="106"/>
    </location>
</feature>
<dbReference type="AlphaFoldDB" id="A0A4R6SUK1"/>
<reference evidence="2 3" key="1">
    <citation type="submission" date="2019-03" db="EMBL/GenBank/DDBJ databases">
        <title>Genomic Encyclopedia of Archaeal and Bacterial Type Strains, Phase II (KMG-II): from individual species to whole genera.</title>
        <authorList>
            <person name="Goeker M."/>
        </authorList>
    </citation>
    <scope>NUCLEOTIDE SEQUENCE [LARGE SCALE GENOMIC DNA]</scope>
    <source>
        <strain evidence="2 3">DSM 19035</strain>
    </source>
</reference>
<sequence>MDRLRKHIEEITPVSDEEFEHVKTFFTLKRIKKHQYLIQEGEQVNFEYLILSGIFRMFYLDHEGKEYIVQFAGENWWMADYQAYFNEKKASLHITCMEDAEILCLTLYGREKLSSDLHKMEHFFRVKLTKGYTAQQRRIISLLSSSPQQRYEEFGQLYPHMMQKIPKKYIAEYLGVSRETLSRLYSNNKGK</sequence>
<proteinExistence type="predicted"/>
<dbReference type="Proteomes" id="UP000295620">
    <property type="component" value="Unassembled WGS sequence"/>
</dbReference>
<evidence type="ECO:0000313" key="2">
    <source>
        <dbReference type="EMBL" id="TDQ09478.1"/>
    </source>
</evidence>
<dbReference type="SUPFAM" id="SSF51206">
    <property type="entry name" value="cAMP-binding domain-like"/>
    <property type="match status" value="1"/>
</dbReference>
<keyword evidence="3" id="KW-1185">Reference proteome</keyword>
<gene>
    <name evidence="2" type="ORF">ATK78_1633</name>
</gene>
<organism evidence="2 3">
    <name type="scientific">Pedobacter metabolipauper</name>
    <dbReference type="NCBI Taxonomy" id="425513"/>
    <lineage>
        <taxon>Bacteria</taxon>
        <taxon>Pseudomonadati</taxon>
        <taxon>Bacteroidota</taxon>
        <taxon>Sphingobacteriia</taxon>
        <taxon>Sphingobacteriales</taxon>
        <taxon>Sphingobacteriaceae</taxon>
        <taxon>Pedobacter</taxon>
    </lineage>
</organism>
<dbReference type="InterPro" id="IPR000595">
    <property type="entry name" value="cNMP-bd_dom"/>
</dbReference>
<dbReference type="OrthoDB" id="1092431at2"/>
<dbReference type="InterPro" id="IPR018490">
    <property type="entry name" value="cNMP-bd_dom_sf"/>
</dbReference>
<dbReference type="Gene3D" id="2.60.120.10">
    <property type="entry name" value="Jelly Rolls"/>
    <property type="match status" value="1"/>
</dbReference>
<dbReference type="Pfam" id="PF00027">
    <property type="entry name" value="cNMP_binding"/>
    <property type="match status" value="1"/>
</dbReference>
<comment type="caution">
    <text evidence="2">The sequence shown here is derived from an EMBL/GenBank/DDBJ whole genome shotgun (WGS) entry which is preliminary data.</text>
</comment>